<keyword evidence="10" id="KW-1185">Reference proteome</keyword>
<dbReference type="PROSITE" id="PS50879">
    <property type="entry name" value="RNASE_H_1"/>
    <property type="match status" value="1"/>
</dbReference>
<dbReference type="PANTHER" id="PTHR43311:SF2">
    <property type="entry name" value="GLUTAMATE--TRNA LIGASE, MITOCHONDRIAL-RELATED"/>
    <property type="match status" value="1"/>
</dbReference>
<dbReference type="InterPro" id="IPR008925">
    <property type="entry name" value="aa_tRNA-synth_I_cd-bd_sf"/>
</dbReference>
<accession>A0AAV3YWT4</accession>
<keyword evidence="2 7" id="KW-0436">Ligase</keyword>
<proteinExistence type="inferred from homology"/>
<keyword evidence="5 7" id="KW-0648">Protein biosynthesis</keyword>
<comment type="similarity">
    <text evidence="1">Belongs to the class-I aminoacyl-tRNA synthetase family. Glutamate--tRNA ligase type 1 subfamily.</text>
</comment>
<dbReference type="PANTHER" id="PTHR43311">
    <property type="entry name" value="GLUTAMATE--TRNA LIGASE"/>
    <property type="match status" value="1"/>
</dbReference>
<evidence type="ECO:0000259" key="8">
    <source>
        <dbReference type="PROSITE" id="PS50879"/>
    </source>
</evidence>
<evidence type="ECO:0000256" key="4">
    <source>
        <dbReference type="ARBA" id="ARBA00022840"/>
    </source>
</evidence>
<dbReference type="Gene3D" id="3.40.50.620">
    <property type="entry name" value="HUPs"/>
    <property type="match status" value="1"/>
</dbReference>
<comment type="caution">
    <text evidence="9">The sequence shown here is derived from an EMBL/GenBank/DDBJ whole genome shotgun (WGS) entry which is preliminary data.</text>
</comment>
<organism evidence="9 10">
    <name type="scientific">Plakobranchus ocellatus</name>
    <dbReference type="NCBI Taxonomy" id="259542"/>
    <lineage>
        <taxon>Eukaryota</taxon>
        <taxon>Metazoa</taxon>
        <taxon>Spiralia</taxon>
        <taxon>Lophotrochozoa</taxon>
        <taxon>Mollusca</taxon>
        <taxon>Gastropoda</taxon>
        <taxon>Heterobranchia</taxon>
        <taxon>Euthyneura</taxon>
        <taxon>Panpulmonata</taxon>
        <taxon>Sacoglossa</taxon>
        <taxon>Placobranchoidea</taxon>
        <taxon>Plakobranchidae</taxon>
        <taxon>Plakobranchus</taxon>
    </lineage>
</organism>
<dbReference type="Pfam" id="PF19269">
    <property type="entry name" value="Anticodon_2"/>
    <property type="match status" value="1"/>
</dbReference>
<dbReference type="Pfam" id="PF00749">
    <property type="entry name" value="tRNA-synt_1c"/>
    <property type="match status" value="1"/>
</dbReference>
<dbReference type="AlphaFoldDB" id="A0AAV3YWT4"/>
<dbReference type="InterPro" id="IPR012337">
    <property type="entry name" value="RNaseH-like_sf"/>
</dbReference>
<keyword evidence="6 7" id="KW-0030">Aminoacyl-tRNA synthetase</keyword>
<keyword evidence="4 7" id="KW-0067">ATP-binding</keyword>
<dbReference type="GO" id="GO:0006424">
    <property type="term" value="P:glutamyl-tRNA aminoacylation"/>
    <property type="evidence" value="ECO:0007669"/>
    <property type="project" value="TreeGrafter"/>
</dbReference>
<dbReference type="SUPFAM" id="SSF48163">
    <property type="entry name" value="An anticodon-binding domain of class I aminoacyl-tRNA synthetases"/>
    <property type="match status" value="1"/>
</dbReference>
<dbReference type="GO" id="GO:0000049">
    <property type="term" value="F:tRNA binding"/>
    <property type="evidence" value="ECO:0007669"/>
    <property type="project" value="InterPro"/>
</dbReference>
<dbReference type="Gene3D" id="3.30.420.10">
    <property type="entry name" value="Ribonuclease H-like superfamily/Ribonuclease H"/>
    <property type="match status" value="1"/>
</dbReference>
<sequence length="388" mass="43341">MAVTECLRVVIKKQREGAALPGVVILTDCRALVQAFGGSRSEGVGEVVLLADYLLKKEGVQTVVQWIPSHVGVLSNEIADGLGNEGNMETTNSVRRKEWLSSTPKHILLYEALGWTPPVFGHLPLIVNPDGTKLSKRQGDVNIDHYKTQGYFPQAVINYITSIGGGFDQDTLGMTLEQMEKSFDVSRIRTNPGRLDPIWLTEANRQLLREQAWSASSGHQVRLAGQVRDLVIAQFGHRFECSELQDQVLSDDYILAIVRWSLQDDRTSVISDFVKPELDYLWVPPSQSALSQLVKVDKSAESILEAFLDWLEKRQVEASFETDLIGQLRGFIKDQRLESKKFFQLARLALTGSQQGAPLAETLSIIGRDNVLVRLRTAVDFLKGYNPH</sequence>
<dbReference type="InterPro" id="IPR045462">
    <property type="entry name" value="aa-tRNA-synth_I_cd-bd"/>
</dbReference>
<dbReference type="SUPFAM" id="SSF52374">
    <property type="entry name" value="Nucleotidylyl transferase"/>
    <property type="match status" value="1"/>
</dbReference>
<gene>
    <name evidence="9" type="ORF">PoB_001386500</name>
</gene>
<dbReference type="SUPFAM" id="SSF53098">
    <property type="entry name" value="Ribonuclease H-like"/>
    <property type="match status" value="1"/>
</dbReference>
<protein>
    <submittedName>
        <fullName evidence="9">Glutamate--tRNA ligase</fullName>
    </submittedName>
</protein>
<dbReference type="GO" id="GO:0005739">
    <property type="term" value="C:mitochondrion"/>
    <property type="evidence" value="ECO:0007669"/>
    <property type="project" value="TreeGrafter"/>
</dbReference>
<keyword evidence="3 7" id="KW-0547">Nucleotide-binding</keyword>
<dbReference type="InterPro" id="IPR049940">
    <property type="entry name" value="GluQ/Sye"/>
</dbReference>
<evidence type="ECO:0000256" key="3">
    <source>
        <dbReference type="ARBA" id="ARBA00022741"/>
    </source>
</evidence>
<evidence type="ECO:0000313" key="9">
    <source>
        <dbReference type="EMBL" id="GFN87359.1"/>
    </source>
</evidence>
<dbReference type="Gene3D" id="1.10.10.350">
    <property type="match status" value="1"/>
</dbReference>
<evidence type="ECO:0000256" key="6">
    <source>
        <dbReference type="ARBA" id="ARBA00023146"/>
    </source>
</evidence>
<evidence type="ECO:0000256" key="5">
    <source>
        <dbReference type="ARBA" id="ARBA00022917"/>
    </source>
</evidence>
<dbReference type="InterPro" id="IPR036397">
    <property type="entry name" value="RNaseH_sf"/>
</dbReference>
<dbReference type="Proteomes" id="UP000735302">
    <property type="component" value="Unassembled WGS sequence"/>
</dbReference>
<name>A0AAV3YWT4_9GAST</name>
<dbReference type="InterPro" id="IPR020058">
    <property type="entry name" value="Glu/Gln-tRNA-synth_Ib_cat-dom"/>
</dbReference>
<dbReference type="GO" id="GO:0004818">
    <property type="term" value="F:glutamate-tRNA ligase activity"/>
    <property type="evidence" value="ECO:0007669"/>
    <property type="project" value="TreeGrafter"/>
</dbReference>
<evidence type="ECO:0000256" key="7">
    <source>
        <dbReference type="RuleBase" id="RU363037"/>
    </source>
</evidence>
<dbReference type="InterPro" id="IPR002156">
    <property type="entry name" value="RNaseH_domain"/>
</dbReference>
<dbReference type="GO" id="GO:0005524">
    <property type="term" value="F:ATP binding"/>
    <property type="evidence" value="ECO:0007669"/>
    <property type="project" value="UniProtKB-KW"/>
</dbReference>
<dbReference type="InterPro" id="IPR020751">
    <property type="entry name" value="aa-tRNA-synth_I_codon-bd_sub2"/>
</dbReference>
<reference evidence="9 10" key="1">
    <citation type="journal article" date="2021" name="Elife">
        <title>Chloroplast acquisition without the gene transfer in kleptoplastic sea slugs, Plakobranchus ocellatus.</title>
        <authorList>
            <person name="Maeda T."/>
            <person name="Takahashi S."/>
            <person name="Yoshida T."/>
            <person name="Shimamura S."/>
            <person name="Takaki Y."/>
            <person name="Nagai Y."/>
            <person name="Toyoda A."/>
            <person name="Suzuki Y."/>
            <person name="Arimoto A."/>
            <person name="Ishii H."/>
            <person name="Satoh N."/>
            <person name="Nishiyama T."/>
            <person name="Hasebe M."/>
            <person name="Maruyama T."/>
            <person name="Minagawa J."/>
            <person name="Obokata J."/>
            <person name="Shigenobu S."/>
        </authorList>
    </citation>
    <scope>NUCLEOTIDE SEQUENCE [LARGE SCALE GENOMIC DNA]</scope>
</reference>
<feature type="domain" description="RNase H type-1" evidence="8">
    <location>
        <begin position="1"/>
        <end position="88"/>
    </location>
</feature>
<dbReference type="GO" id="GO:0004523">
    <property type="term" value="F:RNA-DNA hybrid ribonuclease activity"/>
    <property type="evidence" value="ECO:0007669"/>
    <property type="project" value="InterPro"/>
</dbReference>
<dbReference type="InterPro" id="IPR014729">
    <property type="entry name" value="Rossmann-like_a/b/a_fold"/>
</dbReference>
<evidence type="ECO:0000313" key="10">
    <source>
        <dbReference type="Proteomes" id="UP000735302"/>
    </source>
</evidence>
<evidence type="ECO:0000256" key="2">
    <source>
        <dbReference type="ARBA" id="ARBA00022598"/>
    </source>
</evidence>
<dbReference type="EMBL" id="BLXT01001713">
    <property type="protein sequence ID" value="GFN87359.1"/>
    <property type="molecule type" value="Genomic_DNA"/>
</dbReference>
<evidence type="ECO:0000256" key="1">
    <source>
        <dbReference type="ARBA" id="ARBA00007894"/>
    </source>
</evidence>